<reference evidence="9 10" key="1">
    <citation type="journal article" date="2011" name="J. Gen. Appl. Microbiol.">
        <title>Draft genome sequencing of the enigmatic basidiomycete Mixia osmundae.</title>
        <authorList>
            <person name="Nishida H."/>
            <person name="Nagatsuka Y."/>
            <person name="Sugiyama J."/>
        </authorList>
    </citation>
    <scope>NUCLEOTIDE SEQUENCE [LARGE SCALE GENOMIC DNA]</scope>
    <source>
        <strain evidence="10">CBS 9802 / IAM 14324 / JCM 22182 / KY 12970</strain>
    </source>
</reference>
<dbReference type="PANTHER" id="PTHR10978:SF5">
    <property type="entry name" value="SUCCINATE DEHYDROGENASE CYTOCHROME B560 SUBUNIT, MITOCHONDRIAL"/>
    <property type="match status" value="1"/>
</dbReference>
<dbReference type="STRING" id="764103.G7E7H0"/>
<dbReference type="CDD" id="cd03499">
    <property type="entry name" value="SQR_TypeC_SdhC"/>
    <property type="match status" value="1"/>
</dbReference>
<keyword evidence="2" id="KW-0349">Heme</keyword>
<protein>
    <submittedName>
        <fullName evidence="9">Uncharacterized protein</fullName>
    </submittedName>
</protein>
<keyword evidence="10" id="KW-1185">Reference proteome</keyword>
<dbReference type="InterPro" id="IPR014314">
    <property type="entry name" value="Succ_DH_cytb556"/>
</dbReference>
<evidence type="ECO:0000256" key="5">
    <source>
        <dbReference type="ARBA" id="ARBA00022989"/>
    </source>
</evidence>
<keyword evidence="4" id="KW-0479">Metal-binding</keyword>
<dbReference type="SUPFAM" id="SSF81343">
    <property type="entry name" value="Fumarate reductase respiratory complex transmembrane subunits"/>
    <property type="match status" value="1"/>
</dbReference>
<gene>
    <name evidence="9" type="primary">Mo05468</name>
    <name evidence="9" type="ORF">E5Q_05468</name>
</gene>
<keyword evidence="6" id="KW-0408">Iron</keyword>
<keyword evidence="5 8" id="KW-1133">Transmembrane helix</keyword>
<evidence type="ECO:0000256" key="2">
    <source>
        <dbReference type="ARBA" id="ARBA00022617"/>
    </source>
</evidence>
<dbReference type="FunCoup" id="G7E7H0">
    <property type="interactions" value="170"/>
</dbReference>
<sequence>MSRTLAKQTSALRRLSTLHEQQIAPAAMAMKLVQQQRQARQVQQKRSASTQALSQEENLQMLNKQRVARPTSPHFTIYEPQLTWLSSIANRVTGSALSGGFYAFALAYIALPAVGMPFDSASLVEIVHSLPEWAKIAGKFTIGIPFWFHNFNGLRHLSWDMGFVLGLKESYVAGYSVIGATVLASIGTAMI</sequence>
<evidence type="ECO:0000256" key="8">
    <source>
        <dbReference type="SAM" id="Phobius"/>
    </source>
</evidence>
<dbReference type="GO" id="GO:0016020">
    <property type="term" value="C:membrane"/>
    <property type="evidence" value="ECO:0007669"/>
    <property type="project" value="UniProtKB-SubCell"/>
</dbReference>
<comment type="subcellular location">
    <subcellularLocation>
        <location evidence="1">Membrane</location>
        <topology evidence="1">Multi-pass membrane protein</topology>
    </subcellularLocation>
</comment>
<accession>G7E7H0</accession>
<evidence type="ECO:0000313" key="10">
    <source>
        <dbReference type="Proteomes" id="UP000009131"/>
    </source>
</evidence>
<name>G7E7H0_MIXOS</name>
<dbReference type="GO" id="GO:0005739">
    <property type="term" value="C:mitochondrion"/>
    <property type="evidence" value="ECO:0007669"/>
    <property type="project" value="GOC"/>
</dbReference>
<dbReference type="InParanoid" id="G7E7H0"/>
<dbReference type="PANTHER" id="PTHR10978">
    <property type="entry name" value="SUCCINATE DEHYDROGENASE CYTOCHROME B560 SUBUNIT"/>
    <property type="match status" value="1"/>
</dbReference>
<reference evidence="9 10" key="2">
    <citation type="journal article" date="2012" name="Open Biol.">
        <title>Characteristics of nucleosomes and linker DNA regions on the genome of the basidiomycete Mixia osmundae revealed by mono- and dinucleosome mapping.</title>
        <authorList>
            <person name="Nishida H."/>
            <person name="Kondo S."/>
            <person name="Matsumoto T."/>
            <person name="Suzuki Y."/>
            <person name="Yoshikawa H."/>
            <person name="Taylor T.D."/>
            <person name="Sugiyama J."/>
        </authorList>
    </citation>
    <scope>NUCLEOTIDE SEQUENCE [LARGE SCALE GENOMIC DNA]</scope>
    <source>
        <strain evidence="10">CBS 9802 / IAM 14324 / JCM 22182 / KY 12970</strain>
    </source>
</reference>
<evidence type="ECO:0000313" key="9">
    <source>
        <dbReference type="EMBL" id="GAA98780.1"/>
    </source>
</evidence>
<dbReference type="GO" id="GO:0006121">
    <property type="term" value="P:mitochondrial electron transport, succinate to ubiquinone"/>
    <property type="evidence" value="ECO:0007669"/>
    <property type="project" value="TreeGrafter"/>
</dbReference>
<evidence type="ECO:0000256" key="4">
    <source>
        <dbReference type="ARBA" id="ARBA00022723"/>
    </source>
</evidence>
<feature type="transmembrane region" description="Helical" evidence="8">
    <location>
        <begin position="171"/>
        <end position="190"/>
    </location>
</feature>
<dbReference type="GO" id="GO:0006099">
    <property type="term" value="P:tricarboxylic acid cycle"/>
    <property type="evidence" value="ECO:0007669"/>
    <property type="project" value="InterPro"/>
</dbReference>
<dbReference type="Gene3D" id="1.20.1300.10">
    <property type="entry name" value="Fumarate reductase/succinate dehydrogenase, transmembrane subunit"/>
    <property type="match status" value="1"/>
</dbReference>
<dbReference type="PROSITE" id="PS01001">
    <property type="entry name" value="SDH_CYT_2"/>
    <property type="match status" value="1"/>
</dbReference>
<dbReference type="OrthoDB" id="588261at2759"/>
<dbReference type="HOGENOM" id="CLU_094691_0_0_1"/>
<dbReference type="InterPro" id="IPR018495">
    <property type="entry name" value="Succ_DH_cyt_bsu_CS"/>
</dbReference>
<dbReference type="AlphaFoldDB" id="G7E7H0"/>
<dbReference type="RefSeq" id="XP_014566960.1">
    <property type="nucleotide sequence ID" value="XM_014711474.1"/>
</dbReference>
<evidence type="ECO:0000256" key="7">
    <source>
        <dbReference type="ARBA" id="ARBA00023136"/>
    </source>
</evidence>
<dbReference type="GO" id="GO:0009055">
    <property type="term" value="F:electron transfer activity"/>
    <property type="evidence" value="ECO:0007669"/>
    <property type="project" value="InterPro"/>
</dbReference>
<organism evidence="9 10">
    <name type="scientific">Mixia osmundae (strain CBS 9802 / IAM 14324 / JCM 22182 / KY 12970)</name>
    <dbReference type="NCBI Taxonomy" id="764103"/>
    <lineage>
        <taxon>Eukaryota</taxon>
        <taxon>Fungi</taxon>
        <taxon>Dikarya</taxon>
        <taxon>Basidiomycota</taxon>
        <taxon>Pucciniomycotina</taxon>
        <taxon>Mixiomycetes</taxon>
        <taxon>Mixiales</taxon>
        <taxon>Mixiaceae</taxon>
        <taxon>Mixia</taxon>
    </lineage>
</organism>
<dbReference type="EMBL" id="BABT02000165">
    <property type="protein sequence ID" value="GAA98780.1"/>
    <property type="molecule type" value="Genomic_DNA"/>
</dbReference>
<dbReference type="OMA" id="MNGIRHL"/>
<dbReference type="Proteomes" id="UP000009131">
    <property type="component" value="Unassembled WGS sequence"/>
</dbReference>
<keyword evidence="3 8" id="KW-0812">Transmembrane</keyword>
<comment type="caution">
    <text evidence="9">The sequence shown here is derived from an EMBL/GenBank/DDBJ whole genome shotgun (WGS) entry which is preliminary data.</text>
</comment>
<dbReference type="InterPro" id="IPR000701">
    <property type="entry name" value="SuccDH_FuR_B_TM-su"/>
</dbReference>
<evidence type="ECO:0000256" key="3">
    <source>
        <dbReference type="ARBA" id="ARBA00022692"/>
    </source>
</evidence>
<feature type="transmembrane region" description="Helical" evidence="8">
    <location>
        <begin position="92"/>
        <end position="111"/>
    </location>
</feature>
<dbReference type="eggNOG" id="KOG0449">
    <property type="taxonomic scope" value="Eukaryota"/>
</dbReference>
<dbReference type="GO" id="GO:0046872">
    <property type="term" value="F:metal ion binding"/>
    <property type="evidence" value="ECO:0007669"/>
    <property type="project" value="UniProtKB-KW"/>
</dbReference>
<dbReference type="Pfam" id="PF01127">
    <property type="entry name" value="Sdh_cyt"/>
    <property type="match status" value="1"/>
</dbReference>
<evidence type="ECO:0000256" key="6">
    <source>
        <dbReference type="ARBA" id="ARBA00023004"/>
    </source>
</evidence>
<keyword evidence="7 8" id="KW-0472">Membrane</keyword>
<dbReference type="NCBIfam" id="TIGR02970">
    <property type="entry name" value="succ_dehyd_cytB"/>
    <property type="match status" value="1"/>
</dbReference>
<dbReference type="InterPro" id="IPR034804">
    <property type="entry name" value="SQR/QFR_C/D"/>
</dbReference>
<proteinExistence type="predicted"/>
<evidence type="ECO:0000256" key="1">
    <source>
        <dbReference type="ARBA" id="ARBA00004141"/>
    </source>
</evidence>